<dbReference type="AlphaFoldDB" id="A0A0R3NFQ2"/>
<evidence type="ECO:0000313" key="1">
    <source>
        <dbReference type="EMBL" id="KRR28965.1"/>
    </source>
</evidence>
<organism evidence="1 2">
    <name type="scientific">Bradyrhizobium retamae</name>
    <dbReference type="NCBI Taxonomy" id="1300035"/>
    <lineage>
        <taxon>Bacteria</taxon>
        <taxon>Pseudomonadati</taxon>
        <taxon>Pseudomonadota</taxon>
        <taxon>Alphaproteobacteria</taxon>
        <taxon>Hyphomicrobiales</taxon>
        <taxon>Nitrobacteraceae</taxon>
        <taxon>Bradyrhizobium</taxon>
    </lineage>
</organism>
<dbReference type="EMBL" id="LLYA01000057">
    <property type="protein sequence ID" value="KRR28965.1"/>
    <property type="molecule type" value="Genomic_DNA"/>
</dbReference>
<name>A0A0R3NFQ2_9BRAD</name>
<proteinExistence type="predicted"/>
<reference evidence="1 2" key="1">
    <citation type="submission" date="2014-03" db="EMBL/GenBank/DDBJ databases">
        <title>Bradyrhizobium valentinum sp. nov., isolated from effective nodules of Lupinus mariae-josephae, a lupine endemic of basic-lime soils in Eastern Spain.</title>
        <authorList>
            <person name="Duran D."/>
            <person name="Rey L."/>
            <person name="Navarro A."/>
            <person name="Busquets A."/>
            <person name="Imperial J."/>
            <person name="Ruiz-Argueso T."/>
        </authorList>
    </citation>
    <scope>NUCLEOTIDE SEQUENCE [LARGE SCALE GENOMIC DNA]</scope>
    <source>
        <strain evidence="1 2">Ro19</strain>
    </source>
</reference>
<accession>A0A0R3NFQ2</accession>
<sequence length="67" mass="7827">MAVRMRRMKPFGLFYERLVFLVSWSRVSWPVDRIGHRSELLALALDYISFSRAPCVSRRHAHVAPLA</sequence>
<gene>
    <name evidence="1" type="ORF">CQ13_19240</name>
</gene>
<keyword evidence="2" id="KW-1185">Reference proteome</keyword>
<protein>
    <submittedName>
        <fullName evidence="1">Uncharacterized protein</fullName>
    </submittedName>
</protein>
<evidence type="ECO:0000313" key="2">
    <source>
        <dbReference type="Proteomes" id="UP000052023"/>
    </source>
</evidence>
<comment type="caution">
    <text evidence="1">The sequence shown here is derived from an EMBL/GenBank/DDBJ whole genome shotgun (WGS) entry which is preliminary data.</text>
</comment>
<dbReference type="Proteomes" id="UP000052023">
    <property type="component" value="Unassembled WGS sequence"/>
</dbReference>